<proteinExistence type="predicted"/>
<feature type="region of interest" description="Disordered" evidence="1">
    <location>
        <begin position="132"/>
        <end position="151"/>
    </location>
</feature>
<dbReference type="EMBL" id="BK059114">
    <property type="protein sequence ID" value="DAE31990.1"/>
    <property type="molecule type" value="Genomic_DNA"/>
</dbReference>
<accession>A0A8S5RKS9</accession>
<name>A0A8S5RKS9_9VIRU</name>
<reference evidence="2" key="1">
    <citation type="journal article" date="2021" name="Proc. Natl. Acad. Sci. U.S.A.">
        <title>A Catalog of Tens of Thousands of Viruses from Human Metagenomes Reveals Hidden Associations with Chronic Diseases.</title>
        <authorList>
            <person name="Tisza M.J."/>
            <person name="Buck C.B."/>
        </authorList>
    </citation>
    <scope>NUCLEOTIDE SEQUENCE</scope>
    <source>
        <strain evidence="2">CtReX5</strain>
    </source>
</reference>
<evidence type="ECO:0000256" key="1">
    <source>
        <dbReference type="SAM" id="MobiDB-lite"/>
    </source>
</evidence>
<organism evidence="2">
    <name type="scientific">virus sp. ctReX5</name>
    <dbReference type="NCBI Taxonomy" id="2825818"/>
    <lineage>
        <taxon>Viruses</taxon>
    </lineage>
</organism>
<sequence>MNMPYQQPMMNYTPNYGAYQYNPMASYQRYQQPEPTQGISGRVVQAVETINPNEVPMDGSVAFFPKQDLTEIYAKSWNADGTIRTLTFKPVLNDKTDVLSGDTEKLEFDLSEKATEGIMAKLNELSEKIEQLSLGAQRKTSRTQNKESEKA</sequence>
<protein>
    <submittedName>
        <fullName evidence="2">Uncharacterized protein</fullName>
    </submittedName>
</protein>
<evidence type="ECO:0000313" key="2">
    <source>
        <dbReference type="EMBL" id="DAE31990.1"/>
    </source>
</evidence>